<keyword evidence="1" id="KW-0812">Transmembrane</keyword>
<protein>
    <recommendedName>
        <fullName evidence="3">SoxR reducing system RseC family protein</fullName>
    </recommendedName>
</protein>
<evidence type="ECO:0000256" key="1">
    <source>
        <dbReference type="SAM" id="Phobius"/>
    </source>
</evidence>
<reference evidence="2" key="1">
    <citation type="submission" date="2024-05" db="EMBL/GenBank/DDBJ databases">
        <authorList>
            <person name="Kim S."/>
            <person name="Heo J."/>
            <person name="Choi H."/>
            <person name="Choi Y."/>
            <person name="Kwon S.-W."/>
            <person name="Kim Y."/>
        </authorList>
    </citation>
    <scope>NUCLEOTIDE SEQUENCE</scope>
    <source>
        <strain evidence="2">KACC 23697</strain>
    </source>
</reference>
<name>A0AAU7K3N3_9SPHI</name>
<feature type="transmembrane region" description="Helical" evidence="1">
    <location>
        <begin position="98"/>
        <end position="118"/>
    </location>
</feature>
<dbReference type="AlphaFoldDB" id="A0AAU7K3N3"/>
<organism evidence="2">
    <name type="scientific">Pedobacter sp. KACC 23697</name>
    <dbReference type="NCBI Taxonomy" id="3149230"/>
    <lineage>
        <taxon>Bacteria</taxon>
        <taxon>Pseudomonadati</taxon>
        <taxon>Bacteroidota</taxon>
        <taxon>Sphingobacteriia</taxon>
        <taxon>Sphingobacteriales</taxon>
        <taxon>Sphingobacteriaceae</taxon>
        <taxon>Pedobacter</taxon>
    </lineage>
</organism>
<gene>
    <name evidence="2" type="ORF">ABEG20_18025</name>
</gene>
<evidence type="ECO:0008006" key="3">
    <source>
        <dbReference type="Google" id="ProtNLM"/>
    </source>
</evidence>
<dbReference type="RefSeq" id="WP_406824650.1">
    <property type="nucleotide sequence ID" value="NZ_CP157485.1"/>
</dbReference>
<evidence type="ECO:0000313" key="2">
    <source>
        <dbReference type="EMBL" id="XBO47187.1"/>
    </source>
</evidence>
<sequence length="166" mass="18548">MKLFPAQSFVLHSVISADEALANLSGALSQDSKRSMDFLSPNQNIPFKGYIYGSTFNIKRNLWYRNSFQAEISGEIFAESGGCKVTLKLSLMPFVKGFLMLWCSFVAIFCLMFLFGSINKQEPYLAIGSLIALGMIGFCYLIVSIGFKSDCETCRKELKAIFKVEP</sequence>
<feature type="transmembrane region" description="Helical" evidence="1">
    <location>
        <begin position="124"/>
        <end position="147"/>
    </location>
</feature>
<keyword evidence="1" id="KW-0472">Membrane</keyword>
<dbReference type="EMBL" id="CP157485">
    <property type="protein sequence ID" value="XBO47187.1"/>
    <property type="molecule type" value="Genomic_DNA"/>
</dbReference>
<keyword evidence="1" id="KW-1133">Transmembrane helix</keyword>
<accession>A0AAU7K3N3</accession>
<proteinExistence type="predicted"/>